<reference evidence="2 3" key="1">
    <citation type="submission" date="2023-08" db="EMBL/GenBank/DDBJ databases">
        <title>A Necator americanus chromosomal reference genome.</title>
        <authorList>
            <person name="Ilik V."/>
            <person name="Petrzelkova K.J."/>
            <person name="Pardy F."/>
            <person name="Fuh T."/>
            <person name="Niatou-Singa F.S."/>
            <person name="Gouil Q."/>
            <person name="Baker L."/>
            <person name="Ritchie M.E."/>
            <person name="Jex A.R."/>
            <person name="Gazzola D."/>
            <person name="Li H."/>
            <person name="Toshio Fujiwara R."/>
            <person name="Zhan B."/>
            <person name="Aroian R.V."/>
            <person name="Pafco B."/>
            <person name="Schwarz E.M."/>
        </authorList>
    </citation>
    <scope>NUCLEOTIDE SEQUENCE [LARGE SCALE GENOMIC DNA]</scope>
    <source>
        <strain evidence="2 3">Aroian</strain>
        <tissue evidence="2">Whole animal</tissue>
    </source>
</reference>
<organism evidence="2 3">
    <name type="scientific">Necator americanus</name>
    <name type="common">Human hookworm</name>
    <dbReference type="NCBI Taxonomy" id="51031"/>
    <lineage>
        <taxon>Eukaryota</taxon>
        <taxon>Metazoa</taxon>
        <taxon>Ecdysozoa</taxon>
        <taxon>Nematoda</taxon>
        <taxon>Chromadorea</taxon>
        <taxon>Rhabditida</taxon>
        <taxon>Rhabditina</taxon>
        <taxon>Rhabditomorpha</taxon>
        <taxon>Strongyloidea</taxon>
        <taxon>Ancylostomatidae</taxon>
        <taxon>Bunostominae</taxon>
        <taxon>Necator</taxon>
    </lineage>
</organism>
<feature type="chain" id="PRO_5045790233" description="Secreted protein" evidence="1">
    <location>
        <begin position="16"/>
        <end position="80"/>
    </location>
</feature>
<evidence type="ECO:0000313" key="3">
    <source>
        <dbReference type="Proteomes" id="UP001303046"/>
    </source>
</evidence>
<sequence>MGLFIMLNFWCEIIAAIIAKHHHHHTITTGYSSDSTPTEKRLRITAIEGYHTTIQRKPSESLYGSAAKCRRAAHGSSQEP</sequence>
<dbReference type="Proteomes" id="UP001303046">
    <property type="component" value="Unassembled WGS sequence"/>
</dbReference>
<comment type="caution">
    <text evidence="2">The sequence shown here is derived from an EMBL/GenBank/DDBJ whole genome shotgun (WGS) entry which is preliminary data.</text>
</comment>
<feature type="signal peptide" evidence="1">
    <location>
        <begin position="1"/>
        <end position="15"/>
    </location>
</feature>
<protein>
    <recommendedName>
        <fullName evidence="4">Secreted protein</fullName>
    </recommendedName>
</protein>
<dbReference type="EMBL" id="JAVFWL010000002">
    <property type="protein sequence ID" value="KAK6737236.1"/>
    <property type="molecule type" value="Genomic_DNA"/>
</dbReference>
<evidence type="ECO:0008006" key="4">
    <source>
        <dbReference type="Google" id="ProtNLM"/>
    </source>
</evidence>
<evidence type="ECO:0000313" key="2">
    <source>
        <dbReference type="EMBL" id="KAK6737236.1"/>
    </source>
</evidence>
<keyword evidence="1" id="KW-0732">Signal</keyword>
<proteinExistence type="predicted"/>
<evidence type="ECO:0000256" key="1">
    <source>
        <dbReference type="SAM" id="SignalP"/>
    </source>
</evidence>
<accession>A0ABR1CH71</accession>
<keyword evidence="3" id="KW-1185">Reference proteome</keyword>
<gene>
    <name evidence="2" type="primary">Necator_chrII.g7538</name>
    <name evidence="2" type="ORF">RB195_019744</name>
</gene>
<name>A0ABR1CH71_NECAM</name>